<evidence type="ECO:0000256" key="1">
    <source>
        <dbReference type="SAM" id="Phobius"/>
    </source>
</evidence>
<dbReference type="InParanoid" id="A0A0D0ACX7"/>
<reference evidence="3 4" key="1">
    <citation type="submission" date="2014-04" db="EMBL/GenBank/DDBJ databases">
        <authorList>
            <consortium name="DOE Joint Genome Institute"/>
            <person name="Kuo A."/>
            <person name="Ruytinx J."/>
            <person name="Rineau F."/>
            <person name="Colpaert J."/>
            <person name="Kohler A."/>
            <person name="Nagy L.G."/>
            <person name="Floudas D."/>
            <person name="Copeland A."/>
            <person name="Barry K.W."/>
            <person name="Cichocki N."/>
            <person name="Veneault-Fourrey C."/>
            <person name="LaButti K."/>
            <person name="Lindquist E.A."/>
            <person name="Lipzen A."/>
            <person name="Lundell T."/>
            <person name="Morin E."/>
            <person name="Murat C."/>
            <person name="Sun H."/>
            <person name="Tunlid A."/>
            <person name="Henrissat B."/>
            <person name="Grigoriev I.V."/>
            <person name="Hibbett D.S."/>
            <person name="Martin F."/>
            <person name="Nordberg H.P."/>
            <person name="Cantor M.N."/>
            <person name="Hua S.X."/>
        </authorList>
    </citation>
    <scope>NUCLEOTIDE SEQUENCE [LARGE SCALE GENOMIC DNA]</scope>
    <source>
        <strain evidence="3 4">UH-Slu-Lm8-n1</strain>
    </source>
</reference>
<feature type="transmembrane region" description="Helical" evidence="1">
    <location>
        <begin position="316"/>
        <end position="339"/>
    </location>
</feature>
<keyword evidence="1" id="KW-1133">Transmembrane helix</keyword>
<feature type="transmembrane region" description="Helical" evidence="1">
    <location>
        <begin position="346"/>
        <end position="366"/>
    </location>
</feature>
<keyword evidence="1" id="KW-0472">Membrane</keyword>
<feature type="transmembrane region" description="Helical" evidence="1">
    <location>
        <begin position="218"/>
        <end position="241"/>
    </location>
</feature>
<feature type="transmembrane region" description="Helical" evidence="1">
    <location>
        <begin position="43"/>
        <end position="63"/>
    </location>
</feature>
<dbReference type="OrthoDB" id="9451547at2759"/>
<name>A0A0D0ACX7_9AGAM</name>
<keyword evidence="1" id="KW-0812">Transmembrane</keyword>
<feature type="signal peptide" evidence="2">
    <location>
        <begin position="1"/>
        <end position="19"/>
    </location>
</feature>
<feature type="chain" id="PRO_5002218620" evidence="2">
    <location>
        <begin position="20"/>
        <end position="428"/>
    </location>
</feature>
<protein>
    <submittedName>
        <fullName evidence="3">Unplaced genomic scaffold CY34scaffold_1241, whole genome shotgun sequence</fullName>
    </submittedName>
</protein>
<proteinExistence type="predicted"/>
<evidence type="ECO:0000313" key="3">
    <source>
        <dbReference type="EMBL" id="KIK32152.1"/>
    </source>
</evidence>
<dbReference type="HOGENOM" id="CLU_022883_6_1_1"/>
<feature type="transmembrane region" description="Helical" evidence="1">
    <location>
        <begin position="277"/>
        <end position="296"/>
    </location>
</feature>
<dbReference type="PANTHER" id="PTHR35043">
    <property type="entry name" value="TRANSCRIPTION FACTOR DOMAIN-CONTAINING PROTEIN"/>
    <property type="match status" value="1"/>
</dbReference>
<dbReference type="AlphaFoldDB" id="A0A0D0ACX7"/>
<reference evidence="4" key="2">
    <citation type="submission" date="2015-01" db="EMBL/GenBank/DDBJ databases">
        <title>Evolutionary Origins and Diversification of the Mycorrhizal Mutualists.</title>
        <authorList>
            <consortium name="DOE Joint Genome Institute"/>
            <consortium name="Mycorrhizal Genomics Consortium"/>
            <person name="Kohler A."/>
            <person name="Kuo A."/>
            <person name="Nagy L.G."/>
            <person name="Floudas D."/>
            <person name="Copeland A."/>
            <person name="Barry K.W."/>
            <person name="Cichocki N."/>
            <person name="Veneault-Fourrey C."/>
            <person name="LaButti K."/>
            <person name="Lindquist E.A."/>
            <person name="Lipzen A."/>
            <person name="Lundell T."/>
            <person name="Morin E."/>
            <person name="Murat C."/>
            <person name="Riley R."/>
            <person name="Ohm R."/>
            <person name="Sun H."/>
            <person name="Tunlid A."/>
            <person name="Henrissat B."/>
            <person name="Grigoriev I.V."/>
            <person name="Hibbett D.S."/>
            <person name="Martin F."/>
        </authorList>
    </citation>
    <scope>NUCLEOTIDE SEQUENCE [LARGE SCALE GENOMIC DNA]</scope>
    <source>
        <strain evidence="4">UH-Slu-Lm8-n1</strain>
    </source>
</reference>
<feature type="transmembrane region" description="Helical" evidence="1">
    <location>
        <begin position="83"/>
        <end position="101"/>
    </location>
</feature>
<dbReference type="EMBL" id="KN836372">
    <property type="protein sequence ID" value="KIK32152.1"/>
    <property type="molecule type" value="Genomic_DNA"/>
</dbReference>
<dbReference type="PANTHER" id="PTHR35043:SF7">
    <property type="entry name" value="TRANSCRIPTION FACTOR DOMAIN-CONTAINING PROTEIN"/>
    <property type="match status" value="1"/>
</dbReference>
<evidence type="ECO:0000313" key="4">
    <source>
        <dbReference type="Proteomes" id="UP000054485"/>
    </source>
</evidence>
<gene>
    <name evidence="3" type="ORF">CY34DRAFT_102159</name>
</gene>
<accession>A0A0D0ACX7</accession>
<sequence>MALLLWRATLFSAPAFVGASLPSLNDTCIHTLDAIDYPFHNTRTLWDILLSCGLTLFACTWTAIHTHVPGMDEGMLSVAPRRLFIMVVALIAPELIITWATRQFFSARRAAKDFNTEFGTQHARACSGISEVFMGWKTIHGFFAWMGGFMLYIDGKPRATLTSDELRHFVRVGSVDMPVISEAEIEDRSKGDGLSKGIALLQLVWFVVQLVARRIQNLPITLLEIDTLAVAALTCVAYGLWWKKPKDVACPHIVNWNGRHLPSQLTYDLGIGFLDRLIYPFTSLMGIGASVSPRAARSRRVPSLGGYSNHYYATSVRLIGCFSGMVFGAIHCLGWNYLFQRPTEHMLWRAASLGIASAPALLFIYVEYWVGWRNSCVVRYIIICVALITSIIYIAARVTLVVLIMLSLRSLPLGAYDTVTWTQFVSLL</sequence>
<keyword evidence="4" id="KW-1185">Reference proteome</keyword>
<evidence type="ECO:0000256" key="2">
    <source>
        <dbReference type="SAM" id="SignalP"/>
    </source>
</evidence>
<dbReference type="Proteomes" id="UP000054485">
    <property type="component" value="Unassembled WGS sequence"/>
</dbReference>
<feature type="transmembrane region" description="Helical" evidence="1">
    <location>
        <begin position="378"/>
        <end position="406"/>
    </location>
</feature>
<organism evidence="3 4">
    <name type="scientific">Suillus luteus UH-Slu-Lm8-n1</name>
    <dbReference type="NCBI Taxonomy" id="930992"/>
    <lineage>
        <taxon>Eukaryota</taxon>
        <taxon>Fungi</taxon>
        <taxon>Dikarya</taxon>
        <taxon>Basidiomycota</taxon>
        <taxon>Agaricomycotina</taxon>
        <taxon>Agaricomycetes</taxon>
        <taxon>Agaricomycetidae</taxon>
        <taxon>Boletales</taxon>
        <taxon>Suillineae</taxon>
        <taxon>Suillaceae</taxon>
        <taxon>Suillus</taxon>
    </lineage>
</organism>
<keyword evidence="2" id="KW-0732">Signal</keyword>